<dbReference type="CDD" id="cd20070">
    <property type="entry name" value="5TM_YidC_Alb3"/>
    <property type="match status" value="1"/>
</dbReference>
<comment type="similarity">
    <text evidence="2 14">Belongs to the OXA1/ALB3/YidC family. Type 1 subfamily.</text>
</comment>
<keyword evidence="11 14" id="KW-0143">Chaperone</keyword>
<dbReference type="PANTHER" id="PTHR12428:SF65">
    <property type="entry name" value="CYTOCHROME C OXIDASE ASSEMBLY PROTEIN COX18, MITOCHONDRIAL"/>
    <property type="match status" value="1"/>
</dbReference>
<evidence type="ECO:0000256" key="2">
    <source>
        <dbReference type="ARBA" id="ARBA00010527"/>
    </source>
</evidence>
<feature type="domain" description="Membrane insertase YidC/Oxa/ALB C-terminal" evidence="16">
    <location>
        <begin position="397"/>
        <end position="600"/>
    </location>
</feature>
<feature type="transmembrane region" description="Helical" evidence="14">
    <location>
        <begin position="566"/>
        <end position="586"/>
    </location>
</feature>
<keyword evidence="10 14" id="KW-0472">Membrane</keyword>
<evidence type="ECO:0000313" key="18">
    <source>
        <dbReference type="EMBL" id="ANV99230.1"/>
    </source>
</evidence>
<dbReference type="PANTHER" id="PTHR12428">
    <property type="entry name" value="OXA1"/>
    <property type="match status" value="1"/>
</dbReference>
<evidence type="ECO:0000256" key="15">
    <source>
        <dbReference type="SAM" id="MobiDB-lite"/>
    </source>
</evidence>
<dbReference type="AlphaFoldDB" id="A0A1B1U937"/>
<evidence type="ECO:0000259" key="16">
    <source>
        <dbReference type="Pfam" id="PF02096"/>
    </source>
</evidence>
<evidence type="ECO:0000256" key="14">
    <source>
        <dbReference type="HAMAP-Rule" id="MF_01810"/>
    </source>
</evidence>
<keyword evidence="5 14" id="KW-1003">Cell membrane</keyword>
<dbReference type="InterPro" id="IPR019998">
    <property type="entry name" value="Membr_insert_YidC"/>
</dbReference>
<dbReference type="NCBIfam" id="TIGR03592">
    <property type="entry name" value="yidC_oxa1_cterm"/>
    <property type="match status" value="1"/>
</dbReference>
<dbReference type="KEGG" id="bic:LMTR13_02590"/>
<dbReference type="RefSeq" id="WP_065726543.1">
    <property type="nucleotide sequence ID" value="NZ_CP016428.1"/>
</dbReference>
<evidence type="ECO:0000256" key="10">
    <source>
        <dbReference type="ARBA" id="ARBA00023136"/>
    </source>
</evidence>
<dbReference type="PRINTS" id="PR01900">
    <property type="entry name" value="YIDCPROTEIN"/>
</dbReference>
<evidence type="ECO:0000256" key="3">
    <source>
        <dbReference type="ARBA" id="ARBA00015325"/>
    </source>
</evidence>
<dbReference type="GO" id="GO:0032977">
    <property type="term" value="F:membrane insertase activity"/>
    <property type="evidence" value="ECO:0007669"/>
    <property type="project" value="InterPro"/>
</dbReference>
<dbReference type="InterPro" id="IPR028055">
    <property type="entry name" value="YidC/Oxa/ALB_C"/>
</dbReference>
<dbReference type="STRING" id="1274631.LMTR13_02590"/>
<dbReference type="InterPro" id="IPR028053">
    <property type="entry name" value="Membr_insert_YidC_N"/>
</dbReference>
<dbReference type="GO" id="GO:0005886">
    <property type="term" value="C:plasma membrane"/>
    <property type="evidence" value="ECO:0007669"/>
    <property type="project" value="UniProtKB-SubCell"/>
</dbReference>
<feature type="transmembrane region" description="Helical" evidence="14">
    <location>
        <begin position="6"/>
        <end position="25"/>
    </location>
</feature>
<dbReference type="InterPro" id="IPR047196">
    <property type="entry name" value="YidC_ALB_C"/>
</dbReference>
<dbReference type="Proteomes" id="UP000092839">
    <property type="component" value="Chromosome"/>
</dbReference>
<sequence>MTDNRNTILAVILSGLVLIAWQYFYNMPQMERQRAQSQTQAELSKSSPQTAPGSTTPQPGSTPSATTPAGQPGAAAPVVSRDAAISASPRIKIETPRVSGSISLKGARIDDLSLEKFRDTVDPKSPAIVLFSPSNTAHPYYAEFGWVAAPGSTARLPDRDTVWQQEGSGGLTPSNPVTLKYDNGEGLTFRRTIAMDDRYLFTIKDDVTNAGSAPVTLYPFALISRHGTPEVSGYYILHEGLIGYLGDKGLQEHGYKAVAEAPVLGNGGRGFEFNVTNGWLGITDKYWAAALLPDTSARLKARFLAEPGAKVRYQADYLQDPQTIAIGGTGSANARLFAGAKEAGVVGINFPLAGHGGYNKQLGLNHFDLLIDWGWFYFITKPMFLALDYFFHLFGNFGVSILLVTLLIKLLFFPLANKSYESMAKMKSVQPQLQALKDKYPDDRQKQQQEMMEIYRKEKINPIAGCLPIALQIPVFFSLYKVLFVTIEMRHAPFYGWIKDLSAADPTNLFNLFGLLPFDPTHIPVIGYYLALGVWPIIMGITMWIQMKLNPTPPDPTQKMIFDWMPLIFTFMLAGFPAGLVIYWAWNNLLSVIQQSYIMRKNGVKVELLDNLKATFTPKKAAEKT</sequence>
<evidence type="ECO:0000256" key="9">
    <source>
        <dbReference type="ARBA" id="ARBA00022989"/>
    </source>
</evidence>
<evidence type="ECO:0000256" key="6">
    <source>
        <dbReference type="ARBA" id="ARBA00022519"/>
    </source>
</evidence>
<evidence type="ECO:0000256" key="5">
    <source>
        <dbReference type="ARBA" id="ARBA00022475"/>
    </source>
</evidence>
<dbReference type="GO" id="GO:0015031">
    <property type="term" value="P:protein transport"/>
    <property type="evidence" value="ECO:0007669"/>
    <property type="project" value="UniProtKB-KW"/>
</dbReference>
<keyword evidence="4 14" id="KW-0813">Transport</keyword>
<comment type="subcellular location">
    <subcellularLocation>
        <location evidence="1">Cell inner membrane</location>
        <topology evidence="1">Multi-pass membrane protein</topology>
    </subcellularLocation>
    <subcellularLocation>
        <location evidence="14">Cell membrane</location>
        <topology evidence="14">Multi-pass membrane protein</topology>
    </subcellularLocation>
</comment>
<dbReference type="OrthoDB" id="9780552at2"/>
<gene>
    <name evidence="14" type="primary">yidC</name>
    <name evidence="18" type="ORF">LMTR13_02590</name>
</gene>
<evidence type="ECO:0000256" key="7">
    <source>
        <dbReference type="ARBA" id="ARBA00022692"/>
    </source>
</evidence>
<dbReference type="FunFam" id="2.70.98.90:FF:000006">
    <property type="entry name" value="Membrane protein insertase YidC"/>
    <property type="match status" value="1"/>
</dbReference>
<feature type="compositionally biased region" description="Low complexity" evidence="15">
    <location>
        <begin position="46"/>
        <end position="80"/>
    </location>
</feature>
<feature type="transmembrane region" description="Helical" evidence="14">
    <location>
        <begin position="397"/>
        <end position="416"/>
    </location>
</feature>
<dbReference type="InterPro" id="IPR001708">
    <property type="entry name" value="YidC/ALB3/OXA1/COX18"/>
</dbReference>
<dbReference type="Gene3D" id="2.70.98.90">
    <property type="match status" value="1"/>
</dbReference>
<name>A0A1B1U937_9BRAD</name>
<dbReference type="HAMAP" id="MF_01810">
    <property type="entry name" value="YidC_type1"/>
    <property type="match status" value="1"/>
</dbReference>
<keyword evidence="7 14" id="KW-0812">Transmembrane</keyword>
<evidence type="ECO:0000256" key="4">
    <source>
        <dbReference type="ARBA" id="ARBA00022448"/>
    </source>
</evidence>
<evidence type="ECO:0000259" key="17">
    <source>
        <dbReference type="Pfam" id="PF14849"/>
    </source>
</evidence>
<dbReference type="InterPro" id="IPR038221">
    <property type="entry name" value="YidC_periplasmic_sf"/>
</dbReference>
<feature type="domain" description="Membrane insertase YidC N-terminal" evidence="17">
    <location>
        <begin position="90"/>
        <end position="385"/>
    </location>
</feature>
<dbReference type="CDD" id="cd19961">
    <property type="entry name" value="EcYidC-like_peri"/>
    <property type="match status" value="1"/>
</dbReference>
<dbReference type="NCBIfam" id="NF002353">
    <property type="entry name" value="PRK01318.1-4"/>
    <property type="match status" value="1"/>
</dbReference>
<dbReference type="NCBIfam" id="TIGR03593">
    <property type="entry name" value="yidC_nterm"/>
    <property type="match status" value="1"/>
</dbReference>
<feature type="region of interest" description="Disordered" evidence="15">
    <location>
        <begin position="34"/>
        <end position="81"/>
    </location>
</feature>
<comment type="subunit">
    <text evidence="14">Interacts with the Sec translocase complex via SecD. Specifically interacts with transmembrane segments of nascent integral membrane proteins during membrane integration.</text>
</comment>
<accession>A0A1B1U937</accession>
<dbReference type="EMBL" id="CP016428">
    <property type="protein sequence ID" value="ANV99230.1"/>
    <property type="molecule type" value="Genomic_DNA"/>
</dbReference>
<keyword evidence="8 14" id="KW-0653">Protein transport</keyword>
<dbReference type="PRINTS" id="PR00701">
    <property type="entry name" value="60KDINNERMP"/>
</dbReference>
<reference evidence="18 19" key="1">
    <citation type="submission" date="2016-07" db="EMBL/GenBank/DDBJ databases">
        <title>Complete genome sequence of Bradyrhizobium icense LMTR 13T, a potential inoculant strain isolated from lima bean (Phaseolus lunatus) in Peru.</title>
        <authorList>
            <person name="Ormeno-Orrillo E."/>
            <person name="Duran D."/>
            <person name="Rogel M.A."/>
            <person name="Rey L."/>
            <person name="Imperial J."/>
            <person name="Ruiz-Argueso T."/>
            <person name="Martinez-Romero E."/>
        </authorList>
    </citation>
    <scope>NUCLEOTIDE SEQUENCE [LARGE SCALE GENOMIC DNA]</scope>
    <source>
        <strain evidence="18 19">LMTR 13</strain>
    </source>
</reference>
<dbReference type="GO" id="GO:0051205">
    <property type="term" value="P:protein insertion into membrane"/>
    <property type="evidence" value="ECO:0007669"/>
    <property type="project" value="TreeGrafter"/>
</dbReference>
<evidence type="ECO:0000256" key="11">
    <source>
        <dbReference type="ARBA" id="ARBA00023186"/>
    </source>
</evidence>
<evidence type="ECO:0000313" key="19">
    <source>
        <dbReference type="Proteomes" id="UP000092839"/>
    </source>
</evidence>
<keyword evidence="6" id="KW-0997">Cell inner membrane</keyword>
<comment type="function">
    <text evidence="14">Required for the insertion and/or proper folding and/or complex formation of integral membrane proteins into the membrane. Involved in integration of membrane proteins that insert both dependently and independently of the Sec translocase complex, as well as at least some lipoproteins. Aids folding of multispanning membrane proteins.</text>
</comment>
<keyword evidence="19" id="KW-1185">Reference proteome</keyword>
<evidence type="ECO:0000256" key="12">
    <source>
        <dbReference type="ARBA" id="ARBA00033245"/>
    </source>
</evidence>
<keyword evidence="9 14" id="KW-1133">Transmembrane helix</keyword>
<dbReference type="Pfam" id="PF02096">
    <property type="entry name" value="60KD_IMP"/>
    <property type="match status" value="1"/>
</dbReference>
<feature type="transmembrane region" description="Helical" evidence="14">
    <location>
        <begin position="526"/>
        <end position="545"/>
    </location>
</feature>
<evidence type="ECO:0000256" key="1">
    <source>
        <dbReference type="ARBA" id="ARBA00004429"/>
    </source>
</evidence>
<feature type="compositionally biased region" description="Polar residues" evidence="15">
    <location>
        <begin position="35"/>
        <end position="45"/>
    </location>
</feature>
<evidence type="ECO:0000256" key="13">
    <source>
        <dbReference type="ARBA" id="ARBA00033342"/>
    </source>
</evidence>
<dbReference type="Pfam" id="PF14849">
    <property type="entry name" value="YidC_periplas"/>
    <property type="match status" value="1"/>
</dbReference>
<organism evidence="18 19">
    <name type="scientific">Bradyrhizobium icense</name>
    <dbReference type="NCBI Taxonomy" id="1274631"/>
    <lineage>
        <taxon>Bacteria</taxon>
        <taxon>Pseudomonadati</taxon>
        <taxon>Pseudomonadota</taxon>
        <taxon>Alphaproteobacteria</taxon>
        <taxon>Hyphomicrobiales</taxon>
        <taxon>Nitrobacteraceae</taxon>
        <taxon>Bradyrhizobium</taxon>
    </lineage>
</organism>
<evidence type="ECO:0000256" key="8">
    <source>
        <dbReference type="ARBA" id="ARBA00022927"/>
    </source>
</evidence>
<feature type="transmembrane region" description="Helical" evidence="14">
    <location>
        <begin position="460"/>
        <end position="480"/>
    </location>
</feature>
<proteinExistence type="inferred from homology"/>
<protein>
    <recommendedName>
        <fullName evidence="3 14">Membrane protein insertase YidC</fullName>
    </recommendedName>
    <alternativeName>
        <fullName evidence="13 14">Foldase YidC</fullName>
    </alternativeName>
    <alternativeName>
        <fullName evidence="12 14">Membrane integrase YidC</fullName>
    </alternativeName>
    <alternativeName>
        <fullName evidence="14">Membrane protein YidC</fullName>
    </alternativeName>
</protein>